<dbReference type="EMBL" id="JACCDF010000006">
    <property type="protein sequence ID" value="NYS60823.1"/>
    <property type="molecule type" value="Genomic_DNA"/>
</dbReference>
<reference evidence="1 2" key="1">
    <citation type="journal article" date="2015" name="Int. J. Syst. Evol. Microbiol.">
        <title>Halomonas salicampi sp. nov., a halotolerant and alkalitolerant bacterium isolated from a saltern soil.</title>
        <authorList>
            <person name="Lee J.C."/>
            <person name="Kim Y.S."/>
            <person name="Yun B.S."/>
            <person name="Whang K.S."/>
        </authorList>
    </citation>
    <scope>NUCLEOTIDE SEQUENCE [LARGE SCALE GENOMIC DNA]</scope>
    <source>
        <strain evidence="1 2">BH103</strain>
    </source>
</reference>
<dbReference type="Pfam" id="PF04404">
    <property type="entry name" value="ERF"/>
    <property type="match status" value="1"/>
</dbReference>
<dbReference type="RefSeq" id="WP_179930150.1">
    <property type="nucleotide sequence ID" value="NZ_JACCDF010000006.1"/>
</dbReference>
<name>A0A7Z0LKZ4_9GAMM</name>
<evidence type="ECO:0000313" key="2">
    <source>
        <dbReference type="Proteomes" id="UP000586119"/>
    </source>
</evidence>
<keyword evidence="2" id="KW-1185">Reference proteome</keyword>
<dbReference type="Proteomes" id="UP000586119">
    <property type="component" value="Unassembled WGS sequence"/>
</dbReference>
<dbReference type="AlphaFoldDB" id="A0A7Z0LKZ4"/>
<protein>
    <submittedName>
        <fullName evidence="1">ERF family protein</fullName>
    </submittedName>
</protein>
<gene>
    <name evidence="1" type="ORF">HZS81_08630</name>
</gene>
<dbReference type="InterPro" id="IPR007499">
    <property type="entry name" value="ERF_bacteria_virus"/>
</dbReference>
<comment type="caution">
    <text evidence="1">The sequence shown here is derived from an EMBL/GenBank/DDBJ whole genome shotgun (WGS) entry which is preliminary data.</text>
</comment>
<sequence length="190" mass="20038">MQTSPEINELAGALAKAQAEMQDAAKDGFNQHLGQGYATLHAVMGAIRQPLAKHGLALVQSIEHSGGEVAVTTRLLHATGQWLESRLAMPVPRQSPHGIGTAATYCRRYAAAAIVGLAQSDDDAGEAGEQPGRLAEQDGIDLERALAGVAGAEDANRLNEIANWCRPRATPAQWQQIHDAATARAHALEA</sequence>
<proteinExistence type="predicted"/>
<evidence type="ECO:0000313" key="1">
    <source>
        <dbReference type="EMBL" id="NYS60823.1"/>
    </source>
</evidence>
<organism evidence="1 2">
    <name type="scientific">Vreelandella salicampi</name>
    <dbReference type="NCBI Taxonomy" id="1449798"/>
    <lineage>
        <taxon>Bacteria</taxon>
        <taxon>Pseudomonadati</taxon>
        <taxon>Pseudomonadota</taxon>
        <taxon>Gammaproteobacteria</taxon>
        <taxon>Oceanospirillales</taxon>
        <taxon>Halomonadaceae</taxon>
        <taxon>Vreelandella</taxon>
    </lineage>
</organism>
<accession>A0A7Z0LKZ4</accession>